<keyword evidence="1" id="KW-1133">Transmembrane helix</keyword>
<evidence type="ECO:0000256" key="1">
    <source>
        <dbReference type="SAM" id="Phobius"/>
    </source>
</evidence>
<organism evidence="2">
    <name type="scientific">Rhizophora mucronata</name>
    <name type="common">Asiatic mangrove</name>
    <dbReference type="NCBI Taxonomy" id="61149"/>
    <lineage>
        <taxon>Eukaryota</taxon>
        <taxon>Viridiplantae</taxon>
        <taxon>Streptophyta</taxon>
        <taxon>Embryophyta</taxon>
        <taxon>Tracheophyta</taxon>
        <taxon>Spermatophyta</taxon>
        <taxon>Magnoliopsida</taxon>
        <taxon>eudicotyledons</taxon>
        <taxon>Gunneridae</taxon>
        <taxon>Pentapetalae</taxon>
        <taxon>rosids</taxon>
        <taxon>fabids</taxon>
        <taxon>Malpighiales</taxon>
        <taxon>Rhizophoraceae</taxon>
        <taxon>Rhizophora</taxon>
    </lineage>
</organism>
<keyword evidence="1" id="KW-0812">Transmembrane</keyword>
<keyword evidence="1" id="KW-0472">Membrane</keyword>
<name>A0A2P2NSZ0_RHIMU</name>
<accession>A0A2P2NSZ0</accession>
<sequence length="50" mass="5640">MLLWLLCTISLWFEDRSSVLGHCKFCYFGVLQSGVVSLWLSCILVIGSSK</sequence>
<proteinExistence type="predicted"/>
<feature type="transmembrane region" description="Helical" evidence="1">
    <location>
        <begin position="31"/>
        <end position="49"/>
    </location>
</feature>
<dbReference type="EMBL" id="GGEC01065017">
    <property type="protein sequence ID" value="MBX45501.1"/>
    <property type="molecule type" value="Transcribed_RNA"/>
</dbReference>
<evidence type="ECO:0000313" key="2">
    <source>
        <dbReference type="EMBL" id="MBX45501.1"/>
    </source>
</evidence>
<reference evidence="2" key="1">
    <citation type="submission" date="2018-02" db="EMBL/GenBank/DDBJ databases">
        <title>Rhizophora mucronata_Transcriptome.</title>
        <authorList>
            <person name="Meera S.P."/>
            <person name="Sreeshan A."/>
            <person name="Augustine A."/>
        </authorList>
    </citation>
    <scope>NUCLEOTIDE SEQUENCE</scope>
    <source>
        <tissue evidence="2">Leaf</tissue>
    </source>
</reference>
<protein>
    <submittedName>
        <fullName evidence="2">Uncharacterized protein</fullName>
    </submittedName>
</protein>
<dbReference type="AlphaFoldDB" id="A0A2P2NSZ0"/>